<evidence type="ECO:0000256" key="1">
    <source>
        <dbReference type="SAM" id="Phobius"/>
    </source>
</evidence>
<sequence>MEQGNTIQLSVVHFLSAYNRCANGCTAADEQQGNPQCKVTVVTGLWRIGIVFRFAVVTGLWRFGIVFQLRRYDVGFFDFLCTVLVAEILATAFAVPVLDVAVGGRGGVHLGHMAQVAVFGGVHVTIGSQADVALGLVHAGGRAAGVTIADDGAVTVHGALQGDQAVVGQGDVGGNSQSSAGGNSQLHITLHGHIAWDAGIADDLADLFVEEHTVSNAVGIAVKGLGTGGIDPAADDLHAICGTYAMVIEMSLSVNDAVVQRDCIPGKNGCIIRTNSLDGAVGNGHTGIAKQRRIIARGLHGGVVANIDGSITIHAIAVFALNNELAAIDGKPAPSRDSLSIGRGLEDGVVLHENITISQHTAARMISAGGSTLSLQISVVLQGDRGTLEALQTTDGIR</sequence>
<proteinExistence type="predicted"/>
<dbReference type="Proteomes" id="UP000006238">
    <property type="component" value="Unassembled WGS sequence"/>
</dbReference>
<evidence type="ECO:0000313" key="2">
    <source>
        <dbReference type="EMBL" id="EFF67669.1"/>
    </source>
</evidence>
<dbReference type="STRING" id="45851.BHV86_00520"/>
<keyword evidence="1" id="KW-0472">Membrane</keyword>
<evidence type="ECO:0000313" key="3">
    <source>
        <dbReference type="Proteomes" id="UP000006238"/>
    </source>
</evidence>
<keyword evidence="1" id="KW-1133">Transmembrane helix</keyword>
<accession>D4S2B2</accession>
<feature type="transmembrane region" description="Helical" evidence="1">
    <location>
        <begin position="44"/>
        <end position="64"/>
    </location>
</feature>
<dbReference type="EMBL" id="ABWN01000037">
    <property type="protein sequence ID" value="EFF67669.1"/>
    <property type="molecule type" value="Genomic_DNA"/>
</dbReference>
<comment type="caution">
    <text evidence="2">The sequence shown here is derived from an EMBL/GenBank/DDBJ whole genome shotgun (WGS) entry which is preliminary data.</text>
</comment>
<gene>
    <name evidence="2" type="ORF">BUTYVIB_02234</name>
</gene>
<reference evidence="2 3" key="1">
    <citation type="submission" date="2010-02" db="EMBL/GenBank/DDBJ databases">
        <authorList>
            <person name="Weinstock G."/>
            <person name="Sodergren E."/>
            <person name="Clifton S."/>
            <person name="Fulton L."/>
            <person name="Fulton B."/>
            <person name="Courtney L."/>
            <person name="Fronick C."/>
            <person name="Harrison M."/>
            <person name="Strong C."/>
            <person name="Farmer C."/>
            <person name="Delahaunty K."/>
            <person name="Markovic C."/>
            <person name="Hall O."/>
            <person name="Minx P."/>
            <person name="Tomlinson C."/>
            <person name="Mitreva M."/>
            <person name="Nelson J."/>
            <person name="Hou S."/>
            <person name="Wollam A."/>
            <person name="Pepin K.H."/>
            <person name="Johnson M."/>
            <person name="Bhonagiri V."/>
            <person name="Zhang X."/>
            <person name="Suruliraj S."/>
            <person name="Warren W."/>
            <person name="Chinwalla A."/>
            <person name="Mardis E.R."/>
            <person name="Wilson R.K."/>
        </authorList>
    </citation>
    <scope>NUCLEOTIDE SEQUENCE [LARGE SCALE GENOMIC DNA]</scope>
    <source>
        <strain evidence="2 3">DSM 2876</strain>
    </source>
</reference>
<dbReference type="HOGENOM" id="CLU_692022_0_0_9"/>
<keyword evidence="1" id="KW-0812">Transmembrane</keyword>
<organism evidence="2 3">
    <name type="scientific">Eshraghiella crossota DSM 2876</name>
    <dbReference type="NCBI Taxonomy" id="511680"/>
    <lineage>
        <taxon>Bacteria</taxon>
        <taxon>Bacillati</taxon>
        <taxon>Bacillota</taxon>
        <taxon>Clostridia</taxon>
        <taxon>Lachnospirales</taxon>
        <taxon>Lachnospiraceae</taxon>
        <taxon>Eshraghiella</taxon>
    </lineage>
</organism>
<protein>
    <submittedName>
        <fullName evidence="2">Uncharacterized protein</fullName>
    </submittedName>
</protein>
<name>D4S2B2_9FIRM</name>
<feature type="transmembrane region" description="Helical" evidence="1">
    <location>
        <begin position="76"/>
        <end position="98"/>
    </location>
</feature>
<dbReference type="AlphaFoldDB" id="D4S2B2"/>
<keyword evidence="3" id="KW-1185">Reference proteome</keyword>